<keyword evidence="3" id="KW-1185">Reference proteome</keyword>
<feature type="transmembrane region" description="Helical" evidence="1">
    <location>
        <begin position="49"/>
        <end position="73"/>
    </location>
</feature>
<evidence type="ECO:0000313" key="2">
    <source>
        <dbReference type="EMBL" id="TGZ61920.1"/>
    </source>
</evidence>
<sequence>MTQILHGILFVILSISLTLTLSALATSAWECGNLFTGCQNTKYKSLATAIAAMLLIGSLCFVLLLGMGFVALCNPKVPVSRGFQIPYYIFLTIGISSLLTGVLIYTGEIGRQWSYFLAVCASALAVQVAILAVVGAIAERTMINHRIN</sequence>
<reference evidence="2 3" key="1">
    <citation type="journal article" date="2019" name="BMC Genomics">
        <title>New insights from Opisthorchis felineus genome: update on genomics of the epidemiologically important liver flukes.</title>
        <authorList>
            <person name="Ershov N.I."/>
            <person name="Mordvinov V.A."/>
            <person name="Prokhortchouk E.B."/>
            <person name="Pakharukova M.Y."/>
            <person name="Gunbin K.V."/>
            <person name="Ustyantsev K."/>
            <person name="Genaev M.A."/>
            <person name="Blinov A.G."/>
            <person name="Mazur A."/>
            <person name="Boulygina E."/>
            <person name="Tsygankova S."/>
            <person name="Khrameeva E."/>
            <person name="Chekanov N."/>
            <person name="Fan G."/>
            <person name="Xiao A."/>
            <person name="Zhang H."/>
            <person name="Xu X."/>
            <person name="Yang H."/>
            <person name="Solovyev V."/>
            <person name="Lee S.M."/>
            <person name="Liu X."/>
            <person name="Afonnikov D.A."/>
            <person name="Skryabin K.G."/>
        </authorList>
    </citation>
    <scope>NUCLEOTIDE SEQUENCE [LARGE SCALE GENOMIC DNA]</scope>
    <source>
        <strain evidence="2">AK-0245</strain>
        <tissue evidence="2">Whole organism</tissue>
    </source>
</reference>
<keyword evidence="1" id="KW-0472">Membrane</keyword>
<keyword evidence="1" id="KW-0812">Transmembrane</keyword>
<proteinExistence type="predicted"/>
<dbReference type="AlphaFoldDB" id="A0A4S2LEZ6"/>
<gene>
    <name evidence="2" type="ORF">CRM22_007698</name>
</gene>
<feature type="transmembrane region" description="Helical" evidence="1">
    <location>
        <begin position="7"/>
        <end position="29"/>
    </location>
</feature>
<protein>
    <recommendedName>
        <fullName evidence="4">MARVEL domain-containing protein</fullName>
    </recommendedName>
</protein>
<evidence type="ECO:0000313" key="3">
    <source>
        <dbReference type="Proteomes" id="UP000308267"/>
    </source>
</evidence>
<evidence type="ECO:0008006" key="4">
    <source>
        <dbReference type="Google" id="ProtNLM"/>
    </source>
</evidence>
<accession>A0A4S2LEZ6</accession>
<feature type="transmembrane region" description="Helical" evidence="1">
    <location>
        <begin position="85"/>
        <end position="107"/>
    </location>
</feature>
<comment type="caution">
    <text evidence="2">The sequence shown here is derived from an EMBL/GenBank/DDBJ whole genome shotgun (WGS) entry which is preliminary data.</text>
</comment>
<feature type="transmembrane region" description="Helical" evidence="1">
    <location>
        <begin position="113"/>
        <end position="138"/>
    </location>
</feature>
<organism evidence="2 3">
    <name type="scientific">Opisthorchis felineus</name>
    <dbReference type="NCBI Taxonomy" id="147828"/>
    <lineage>
        <taxon>Eukaryota</taxon>
        <taxon>Metazoa</taxon>
        <taxon>Spiralia</taxon>
        <taxon>Lophotrochozoa</taxon>
        <taxon>Platyhelminthes</taxon>
        <taxon>Trematoda</taxon>
        <taxon>Digenea</taxon>
        <taxon>Opisthorchiida</taxon>
        <taxon>Opisthorchiata</taxon>
        <taxon>Opisthorchiidae</taxon>
        <taxon>Opisthorchis</taxon>
    </lineage>
</organism>
<dbReference type="Proteomes" id="UP000308267">
    <property type="component" value="Unassembled WGS sequence"/>
</dbReference>
<evidence type="ECO:0000256" key="1">
    <source>
        <dbReference type="SAM" id="Phobius"/>
    </source>
</evidence>
<dbReference type="EMBL" id="SJOL01007764">
    <property type="protein sequence ID" value="TGZ61920.1"/>
    <property type="molecule type" value="Genomic_DNA"/>
</dbReference>
<dbReference type="OrthoDB" id="6240057at2759"/>
<keyword evidence="1" id="KW-1133">Transmembrane helix</keyword>
<name>A0A4S2LEZ6_OPIFE</name>